<comment type="subcellular location">
    <subcellularLocation>
        <location evidence="1">Nucleus</location>
    </subcellularLocation>
</comment>
<evidence type="ECO:0000313" key="6">
    <source>
        <dbReference type="EMBL" id="PJF19590.1"/>
    </source>
</evidence>
<comment type="caution">
    <text evidence="6">The sequence shown here is derived from an EMBL/GenBank/DDBJ whole genome shotgun (WGS) entry which is preliminary data.</text>
</comment>
<accession>A0A2H9TPJ8</accession>
<sequence length="210" mass="24052">MDMLEKRVKSRFAQNVIYLPHPRTFEKYLQVIRATLMGGMERQWKKYQDSVEVDALIECEQEREFDLNMILASLEAELEFQESDDHLPDLSMAEWCALIALKRASNKYPEESINFDMLFVEYSQGFAASAKINDGSLIARKFSRTVMRAALDMLVGRGIVQSARSEMGETVDTRETLLARIPLMQIPELLSRLPNDCPSPLKKLAVESLQ</sequence>
<keyword evidence="7" id="KW-1185">Reference proteome</keyword>
<dbReference type="Proteomes" id="UP000240830">
    <property type="component" value="Unassembled WGS sequence"/>
</dbReference>
<keyword evidence="4" id="KW-0539">Nucleus</keyword>
<reference evidence="6 7" key="1">
    <citation type="submission" date="2016-10" db="EMBL/GenBank/DDBJ databases">
        <title>The genome of Paramicrosporidium saccamoebae is the missing link in understanding Cryptomycota and Microsporidia evolution.</title>
        <authorList>
            <person name="Quandt C.A."/>
            <person name="Beaudet D."/>
            <person name="Corsaro D."/>
            <person name="Michel R."/>
            <person name="Corradi N."/>
            <person name="James T."/>
        </authorList>
    </citation>
    <scope>NUCLEOTIDE SEQUENCE [LARGE SCALE GENOMIC DNA]</scope>
    <source>
        <strain evidence="6 7">KSL3</strain>
    </source>
</reference>
<dbReference type="InterPro" id="IPR032705">
    <property type="entry name" value="ORC4_C"/>
</dbReference>
<gene>
    <name evidence="6" type="ORF">PSACC_00580</name>
</gene>
<dbReference type="GO" id="GO:0003688">
    <property type="term" value="F:DNA replication origin binding"/>
    <property type="evidence" value="ECO:0007669"/>
    <property type="project" value="TreeGrafter"/>
</dbReference>
<dbReference type="AlphaFoldDB" id="A0A2H9TPJ8"/>
<dbReference type="PANTHER" id="PTHR12087">
    <property type="entry name" value="ORIGIN RECOGNITION COMPLEX SUBUNIT 4"/>
    <property type="match status" value="1"/>
</dbReference>
<dbReference type="OrthoDB" id="343623at2759"/>
<dbReference type="Pfam" id="PF14629">
    <property type="entry name" value="ORC4_C"/>
    <property type="match status" value="1"/>
</dbReference>
<dbReference type="EMBL" id="MTSL01000050">
    <property type="protein sequence ID" value="PJF19590.1"/>
    <property type="molecule type" value="Genomic_DNA"/>
</dbReference>
<evidence type="ECO:0000313" key="7">
    <source>
        <dbReference type="Proteomes" id="UP000240830"/>
    </source>
</evidence>
<name>A0A2H9TPJ8_9FUNG</name>
<dbReference type="GO" id="GO:0006270">
    <property type="term" value="P:DNA replication initiation"/>
    <property type="evidence" value="ECO:0007669"/>
    <property type="project" value="TreeGrafter"/>
</dbReference>
<dbReference type="PANTHER" id="PTHR12087:SF0">
    <property type="entry name" value="ORIGIN RECOGNITION COMPLEX SUBUNIT 4"/>
    <property type="match status" value="1"/>
</dbReference>
<keyword evidence="3" id="KW-0238">DNA-binding</keyword>
<organism evidence="6 7">
    <name type="scientific">Paramicrosporidium saccamoebae</name>
    <dbReference type="NCBI Taxonomy" id="1246581"/>
    <lineage>
        <taxon>Eukaryota</taxon>
        <taxon>Fungi</taxon>
        <taxon>Fungi incertae sedis</taxon>
        <taxon>Cryptomycota</taxon>
        <taxon>Cryptomycota incertae sedis</taxon>
        <taxon>Paramicrosporidium</taxon>
    </lineage>
</organism>
<keyword evidence="2" id="KW-0235">DNA replication</keyword>
<dbReference type="InterPro" id="IPR016527">
    <property type="entry name" value="ORC4"/>
</dbReference>
<dbReference type="GO" id="GO:0005664">
    <property type="term" value="C:nuclear origin of replication recognition complex"/>
    <property type="evidence" value="ECO:0007669"/>
    <property type="project" value="TreeGrafter"/>
</dbReference>
<dbReference type="STRING" id="1246581.A0A2H9TPJ8"/>
<evidence type="ECO:0000256" key="4">
    <source>
        <dbReference type="ARBA" id="ARBA00023242"/>
    </source>
</evidence>
<evidence type="ECO:0000256" key="3">
    <source>
        <dbReference type="ARBA" id="ARBA00023125"/>
    </source>
</evidence>
<evidence type="ECO:0000256" key="2">
    <source>
        <dbReference type="ARBA" id="ARBA00022705"/>
    </source>
</evidence>
<protein>
    <submittedName>
        <fullName evidence="6">Origin recognition complex subunit 4</fullName>
    </submittedName>
</protein>
<proteinExistence type="predicted"/>
<evidence type="ECO:0000256" key="1">
    <source>
        <dbReference type="ARBA" id="ARBA00004123"/>
    </source>
</evidence>
<feature type="domain" description="Origin recognition complex subunit 4 C-terminal" evidence="5">
    <location>
        <begin position="76"/>
        <end position="169"/>
    </location>
</feature>
<evidence type="ECO:0000259" key="5">
    <source>
        <dbReference type="Pfam" id="PF14629"/>
    </source>
</evidence>